<sequence length="831" mass="91216">MPSGKTSFFQTMYLWSLLAATLLLPLPVYPYVKRSFDTHNYYVLEHNPHTPLDIATNLLGVELVEPLTNLPDFWLVRAEKPPVNARSESPPPDPILARYKYLRDTAHLSPRSEEHAAVDSIKYLSLQNLRQRTKRAPPPILPSIFESASQVAERLAIADPLFPQQWHLVNEEFPENTMNVTGVWEMGFTGKGILSSLIDDGLDYTSDDLAENFDASASHDYNDHTDLPTPKLSDDTHGTRCAGQIAAVKNDLCGVGIAYDSKVAGVRILSGPITDVDEAEALNYAYQDVSIYSCSWGPPDDGRTMEGPDYLIKKAMVEGINNGRGGKGSVFVFASGNGAASGDQCNFDGYTNSIYSVTVSAVDYKHTHPYYSEPCAANMIVAYSSGNGKSIVTTDRGDNKCTSRHGGTSAAAPNAVGVFALALQARPELTWRDIQYLCVNTARVINEDEEGWETTAAGRKFHYKYGYGVLDGWRFVTAAQSWELVKPQAWFKVHSVVLENGKMTEELEFSGGQFIPENGLTSTISVTKDMLEQNNFEKLEHINVQVWIDHARRGDVEVEVVSPNNVVSVLAVQRKNDNDKTGFPGWVFMSVKHWGEDPVGDWTIRVKDPVNSETNGTFLGWNIMFWGSSIDPTKAKKFEVSQDPNVFPPVEESAEPSRPMPTTTRTYVKPTAALETSTLSATATATSTSLPDDSTSSFPGLAKLIANQKAFFGAIGAVVLFCIGVAIFFWRRRRAAQLQNYSSLAGDDVGMTMTNDRGGTRELYDAFGEDSDSDEDAGDQQTLLKSGSGHESAGHGQYHDEPGPEESGSGRGSRNRERDDVDSSGSWEHAP</sequence>
<feature type="region of interest" description="Disordered" evidence="15">
    <location>
        <begin position="217"/>
        <end position="236"/>
    </location>
</feature>
<dbReference type="InterPro" id="IPR015500">
    <property type="entry name" value="Peptidase_S8_subtilisin-rel"/>
</dbReference>
<dbReference type="Pfam" id="PF01483">
    <property type="entry name" value="P_proprotein"/>
    <property type="match status" value="1"/>
</dbReference>
<dbReference type="InterPro" id="IPR034182">
    <property type="entry name" value="Kexin/furin"/>
</dbReference>
<keyword evidence="10 16" id="KW-0472">Membrane</keyword>
<dbReference type="PROSITE" id="PS51892">
    <property type="entry name" value="SUBTILASE"/>
    <property type="match status" value="1"/>
</dbReference>
<evidence type="ECO:0000256" key="16">
    <source>
        <dbReference type="SAM" id="Phobius"/>
    </source>
</evidence>
<evidence type="ECO:0000256" key="4">
    <source>
        <dbReference type="ARBA" id="ARBA00022692"/>
    </source>
</evidence>
<dbReference type="PANTHER" id="PTHR42884">
    <property type="entry name" value="PROPROTEIN CONVERTASE SUBTILISIN/KEXIN-RELATED"/>
    <property type="match status" value="1"/>
</dbReference>
<evidence type="ECO:0000313" key="19">
    <source>
        <dbReference type="Proteomes" id="UP000559256"/>
    </source>
</evidence>
<evidence type="ECO:0000256" key="3">
    <source>
        <dbReference type="ARBA" id="ARBA00022670"/>
    </source>
</evidence>
<protein>
    <recommendedName>
        <fullName evidence="17">P/Homo B domain-containing protein</fullName>
    </recommendedName>
</protein>
<feature type="active site" description="Charge relay system" evidence="13 14">
    <location>
        <position position="199"/>
    </location>
</feature>
<reference evidence="18 19" key="1">
    <citation type="journal article" date="2020" name="ISME J.">
        <title>Uncovering the hidden diversity of litter-decomposition mechanisms in mushroom-forming fungi.</title>
        <authorList>
            <person name="Floudas D."/>
            <person name="Bentzer J."/>
            <person name="Ahren D."/>
            <person name="Johansson T."/>
            <person name="Persson P."/>
            <person name="Tunlid A."/>
        </authorList>
    </citation>
    <scope>NUCLEOTIDE SEQUENCE [LARGE SCALE GENOMIC DNA]</scope>
    <source>
        <strain evidence="18 19">CBS 291.85</strain>
    </source>
</reference>
<evidence type="ECO:0000256" key="11">
    <source>
        <dbReference type="ARBA" id="ARBA00023145"/>
    </source>
</evidence>
<evidence type="ECO:0000256" key="2">
    <source>
        <dbReference type="ARBA" id="ARBA00005325"/>
    </source>
</evidence>
<evidence type="ECO:0000256" key="14">
    <source>
        <dbReference type="PROSITE-ProRule" id="PRU01240"/>
    </source>
</evidence>
<keyword evidence="8" id="KW-0106">Calcium</keyword>
<evidence type="ECO:0000256" key="6">
    <source>
        <dbReference type="ARBA" id="ARBA00022801"/>
    </source>
</evidence>
<comment type="caution">
    <text evidence="18">The sequence shown here is derived from an EMBL/GenBank/DDBJ whole genome shotgun (WGS) entry which is preliminary data.</text>
</comment>
<dbReference type="InterPro" id="IPR036852">
    <property type="entry name" value="Peptidase_S8/S53_dom_sf"/>
</dbReference>
<evidence type="ECO:0000259" key="17">
    <source>
        <dbReference type="PROSITE" id="PS51829"/>
    </source>
</evidence>
<dbReference type="InterPro" id="IPR002884">
    <property type="entry name" value="P_dom"/>
</dbReference>
<keyword evidence="11" id="KW-0865">Zymogen</keyword>
<dbReference type="PROSITE" id="PS51829">
    <property type="entry name" value="P_HOMO_B"/>
    <property type="match status" value="1"/>
</dbReference>
<dbReference type="Pfam" id="PF00082">
    <property type="entry name" value="Peptidase_S8"/>
    <property type="match status" value="1"/>
</dbReference>
<keyword evidence="9 16" id="KW-1133">Transmembrane helix</keyword>
<keyword evidence="3 14" id="KW-0645">Protease</keyword>
<dbReference type="GO" id="GO:0007323">
    <property type="term" value="P:peptide pheromone maturation"/>
    <property type="evidence" value="ECO:0007669"/>
    <property type="project" value="UniProtKB-ARBA"/>
</dbReference>
<keyword evidence="12" id="KW-0325">Glycoprotein</keyword>
<accession>A0A8H5GZM3</accession>
<dbReference type="GO" id="GO:0000139">
    <property type="term" value="C:Golgi membrane"/>
    <property type="evidence" value="ECO:0007669"/>
    <property type="project" value="TreeGrafter"/>
</dbReference>
<dbReference type="InterPro" id="IPR022398">
    <property type="entry name" value="Peptidase_S8_His-AS"/>
</dbReference>
<comment type="subcellular location">
    <subcellularLocation>
        <location evidence="1">Membrane</location>
    </subcellularLocation>
</comment>
<keyword evidence="6 14" id="KW-0378">Hydrolase</keyword>
<dbReference type="InterPro" id="IPR008979">
    <property type="entry name" value="Galactose-bd-like_sf"/>
</dbReference>
<feature type="domain" description="P/Homo B" evidence="17">
    <location>
        <begin position="485"/>
        <end position="631"/>
    </location>
</feature>
<evidence type="ECO:0000256" key="1">
    <source>
        <dbReference type="ARBA" id="ARBA00004370"/>
    </source>
</evidence>
<dbReference type="Proteomes" id="UP000559256">
    <property type="component" value="Unassembled WGS sequence"/>
</dbReference>
<dbReference type="GO" id="GO:0005802">
    <property type="term" value="C:trans-Golgi network"/>
    <property type="evidence" value="ECO:0007669"/>
    <property type="project" value="TreeGrafter"/>
</dbReference>
<evidence type="ECO:0000256" key="7">
    <source>
        <dbReference type="ARBA" id="ARBA00022825"/>
    </source>
</evidence>
<dbReference type="PROSITE" id="PS00138">
    <property type="entry name" value="SUBTILASE_SER"/>
    <property type="match status" value="1"/>
</dbReference>
<evidence type="ECO:0000256" key="13">
    <source>
        <dbReference type="PIRSR" id="PIRSR615500-1"/>
    </source>
</evidence>
<dbReference type="AlphaFoldDB" id="A0A8H5GZM3"/>
<dbReference type="Gene3D" id="3.40.50.200">
    <property type="entry name" value="Peptidase S8/S53 domain"/>
    <property type="match status" value="1"/>
</dbReference>
<keyword evidence="19" id="KW-1185">Reference proteome</keyword>
<comment type="similarity">
    <text evidence="2">Belongs to the peptidase S8 family. Furin subfamily.</text>
</comment>
<evidence type="ECO:0000256" key="9">
    <source>
        <dbReference type="ARBA" id="ARBA00022989"/>
    </source>
</evidence>
<evidence type="ECO:0000256" key="15">
    <source>
        <dbReference type="SAM" id="MobiDB-lite"/>
    </source>
</evidence>
<dbReference type="FunFam" id="3.40.50.200:FF:000005">
    <property type="entry name" value="Proprotein convertase subtilisin/kexin type 7"/>
    <property type="match status" value="1"/>
</dbReference>
<dbReference type="EMBL" id="JAACJM010000003">
    <property type="protein sequence ID" value="KAF5373892.1"/>
    <property type="molecule type" value="Genomic_DNA"/>
</dbReference>
<feature type="compositionally biased region" description="Basic and acidic residues" evidence="15">
    <location>
        <begin position="220"/>
        <end position="236"/>
    </location>
</feature>
<dbReference type="OrthoDB" id="300641at2759"/>
<dbReference type="GO" id="GO:0016485">
    <property type="term" value="P:protein processing"/>
    <property type="evidence" value="ECO:0007669"/>
    <property type="project" value="TreeGrafter"/>
</dbReference>
<evidence type="ECO:0000256" key="8">
    <source>
        <dbReference type="ARBA" id="ARBA00022837"/>
    </source>
</evidence>
<organism evidence="18 19">
    <name type="scientific">Tetrapyrgos nigripes</name>
    <dbReference type="NCBI Taxonomy" id="182062"/>
    <lineage>
        <taxon>Eukaryota</taxon>
        <taxon>Fungi</taxon>
        <taxon>Dikarya</taxon>
        <taxon>Basidiomycota</taxon>
        <taxon>Agaricomycotina</taxon>
        <taxon>Agaricomycetes</taxon>
        <taxon>Agaricomycetidae</taxon>
        <taxon>Agaricales</taxon>
        <taxon>Marasmiineae</taxon>
        <taxon>Marasmiaceae</taxon>
        <taxon>Tetrapyrgos</taxon>
    </lineage>
</organism>
<evidence type="ECO:0000256" key="5">
    <source>
        <dbReference type="ARBA" id="ARBA00022729"/>
    </source>
</evidence>
<feature type="transmembrane region" description="Helical" evidence="16">
    <location>
        <begin position="710"/>
        <end position="730"/>
    </location>
</feature>
<dbReference type="PANTHER" id="PTHR42884:SF14">
    <property type="entry name" value="NEUROENDOCRINE CONVERTASE 1"/>
    <property type="match status" value="1"/>
</dbReference>
<feature type="active site" description="Charge relay system" evidence="13 14">
    <location>
        <position position="409"/>
    </location>
</feature>
<keyword evidence="5" id="KW-0732">Signal</keyword>
<dbReference type="GO" id="GO:0004252">
    <property type="term" value="F:serine-type endopeptidase activity"/>
    <property type="evidence" value="ECO:0007669"/>
    <property type="project" value="UniProtKB-UniRule"/>
</dbReference>
<evidence type="ECO:0000256" key="10">
    <source>
        <dbReference type="ARBA" id="ARBA00023136"/>
    </source>
</evidence>
<dbReference type="InterPro" id="IPR023828">
    <property type="entry name" value="Peptidase_S8_Ser-AS"/>
</dbReference>
<dbReference type="PROSITE" id="PS00137">
    <property type="entry name" value="SUBTILASE_HIS"/>
    <property type="match status" value="1"/>
</dbReference>
<dbReference type="SUPFAM" id="SSF52743">
    <property type="entry name" value="Subtilisin-like"/>
    <property type="match status" value="1"/>
</dbReference>
<dbReference type="PRINTS" id="PR00723">
    <property type="entry name" value="SUBTILISIN"/>
</dbReference>
<feature type="compositionally biased region" description="Acidic residues" evidence="15">
    <location>
        <begin position="767"/>
        <end position="778"/>
    </location>
</feature>
<feature type="active site" description="Charge relay system" evidence="13 14">
    <location>
        <position position="237"/>
    </location>
</feature>
<name>A0A8H5GZM3_9AGAR</name>
<keyword evidence="4 16" id="KW-0812">Transmembrane</keyword>
<dbReference type="CDD" id="cd04059">
    <property type="entry name" value="Peptidases_S8_Protein_convertases_Kexins_Furin-like"/>
    <property type="match status" value="1"/>
</dbReference>
<evidence type="ECO:0000256" key="12">
    <source>
        <dbReference type="ARBA" id="ARBA00023180"/>
    </source>
</evidence>
<keyword evidence="7 14" id="KW-0720">Serine protease</keyword>
<dbReference type="SUPFAM" id="SSF49785">
    <property type="entry name" value="Galactose-binding domain-like"/>
    <property type="match status" value="1"/>
</dbReference>
<proteinExistence type="inferred from homology"/>
<feature type="region of interest" description="Disordered" evidence="15">
    <location>
        <begin position="756"/>
        <end position="831"/>
    </location>
</feature>
<gene>
    <name evidence="18" type="ORF">D9758_000792</name>
</gene>
<dbReference type="Gene3D" id="2.60.120.260">
    <property type="entry name" value="Galactose-binding domain-like"/>
    <property type="match status" value="1"/>
</dbReference>
<dbReference type="InterPro" id="IPR000209">
    <property type="entry name" value="Peptidase_S8/S53_dom"/>
</dbReference>
<evidence type="ECO:0000313" key="18">
    <source>
        <dbReference type="EMBL" id="KAF5373892.1"/>
    </source>
</evidence>
<dbReference type="FunFam" id="2.60.120.260:FF:000026">
    <property type="entry name" value="proprotein convertase subtilisin/kexin type 7"/>
    <property type="match status" value="1"/>
</dbReference>